<feature type="transmembrane region" description="Helical" evidence="6">
    <location>
        <begin position="461"/>
        <end position="480"/>
    </location>
</feature>
<dbReference type="Gene3D" id="1.20.1250.20">
    <property type="entry name" value="MFS general substrate transporter like domains"/>
    <property type="match status" value="2"/>
</dbReference>
<evidence type="ECO:0000256" key="1">
    <source>
        <dbReference type="ARBA" id="ARBA00004141"/>
    </source>
</evidence>
<feature type="transmembrane region" description="Helical" evidence="6">
    <location>
        <begin position="367"/>
        <end position="388"/>
    </location>
</feature>
<dbReference type="InterPro" id="IPR020846">
    <property type="entry name" value="MFS_dom"/>
</dbReference>
<gene>
    <name evidence="8" type="ORF">V473_22640</name>
</gene>
<dbReference type="InterPro" id="IPR044770">
    <property type="entry name" value="MFS_spinster-like"/>
</dbReference>
<feature type="transmembrane region" description="Helical" evidence="6">
    <location>
        <begin position="222"/>
        <end position="239"/>
    </location>
</feature>
<dbReference type="InterPro" id="IPR036259">
    <property type="entry name" value="MFS_trans_sf"/>
</dbReference>
<evidence type="ECO:0000313" key="9">
    <source>
        <dbReference type="Proteomes" id="UP000052232"/>
    </source>
</evidence>
<reference evidence="8 9" key="1">
    <citation type="journal article" date="2015" name="G3 (Bethesda)">
        <title>Insights into Ongoing Evolution of the Hexachlorocyclohexane Catabolic Pathway from Comparative Genomics of Ten Sphingomonadaceae Strains.</title>
        <authorList>
            <person name="Pearce S.L."/>
            <person name="Oakeshott J.G."/>
            <person name="Pandey G."/>
        </authorList>
    </citation>
    <scope>NUCLEOTIDE SEQUENCE [LARGE SCALE GENOMIC DNA]</scope>
    <source>
        <strain evidence="8 9">LL01</strain>
    </source>
</reference>
<keyword evidence="9" id="KW-1185">Reference proteome</keyword>
<feature type="transmembrane region" description="Helical" evidence="6">
    <location>
        <begin position="430"/>
        <end position="449"/>
    </location>
</feature>
<feature type="transmembrane region" description="Helical" evidence="6">
    <location>
        <begin position="329"/>
        <end position="347"/>
    </location>
</feature>
<evidence type="ECO:0000256" key="3">
    <source>
        <dbReference type="ARBA" id="ARBA00022692"/>
    </source>
</evidence>
<name>A0A0J7XJK4_9SPHN</name>
<dbReference type="PROSITE" id="PS50850">
    <property type="entry name" value="MFS"/>
    <property type="match status" value="1"/>
</dbReference>
<feature type="transmembrane region" description="Helical" evidence="6">
    <location>
        <begin position="12"/>
        <end position="39"/>
    </location>
</feature>
<feature type="transmembrane region" description="Helical" evidence="6">
    <location>
        <begin position="81"/>
        <end position="103"/>
    </location>
</feature>
<dbReference type="Pfam" id="PF07690">
    <property type="entry name" value="MFS_1"/>
    <property type="match status" value="1"/>
</dbReference>
<evidence type="ECO:0000256" key="4">
    <source>
        <dbReference type="ARBA" id="ARBA00022989"/>
    </source>
</evidence>
<dbReference type="PATRIC" id="fig|1420583.3.peg.4341"/>
<evidence type="ECO:0000313" key="8">
    <source>
        <dbReference type="EMBL" id="KMS52201.1"/>
    </source>
</evidence>
<feature type="transmembrane region" description="Helical" evidence="6">
    <location>
        <begin position="492"/>
        <end position="514"/>
    </location>
</feature>
<dbReference type="PANTHER" id="PTHR23505:SF79">
    <property type="entry name" value="PROTEIN SPINSTER"/>
    <property type="match status" value="1"/>
</dbReference>
<evidence type="ECO:0000259" key="7">
    <source>
        <dbReference type="PROSITE" id="PS50850"/>
    </source>
</evidence>
<accession>A0A0J7XJK4</accession>
<keyword evidence="5 6" id="KW-0472">Membrane</keyword>
<dbReference type="EMBL" id="JACT01000007">
    <property type="protein sequence ID" value="KMS52201.1"/>
    <property type="molecule type" value="Genomic_DNA"/>
</dbReference>
<keyword evidence="3 6" id="KW-0812">Transmembrane</keyword>
<organism evidence="8 9">
    <name type="scientific">Sphingobium cupriresistens LL01</name>
    <dbReference type="NCBI Taxonomy" id="1420583"/>
    <lineage>
        <taxon>Bacteria</taxon>
        <taxon>Pseudomonadati</taxon>
        <taxon>Pseudomonadota</taxon>
        <taxon>Alphaproteobacteria</taxon>
        <taxon>Sphingomonadales</taxon>
        <taxon>Sphingomonadaceae</taxon>
        <taxon>Sphingobium</taxon>
    </lineage>
</organism>
<keyword evidence="2" id="KW-0813">Transport</keyword>
<proteinExistence type="predicted"/>
<feature type="transmembrane region" description="Helical" evidence="6">
    <location>
        <begin position="251"/>
        <end position="272"/>
    </location>
</feature>
<dbReference type="PANTHER" id="PTHR23505">
    <property type="entry name" value="SPINSTER"/>
    <property type="match status" value="1"/>
</dbReference>
<protein>
    <submittedName>
        <fullName evidence="8">MFS transporter</fullName>
    </submittedName>
</protein>
<comment type="caution">
    <text evidence="8">The sequence shown here is derived from an EMBL/GenBank/DDBJ whole genome shotgun (WGS) entry which is preliminary data.</text>
</comment>
<dbReference type="GO" id="GO:0016020">
    <property type="term" value="C:membrane"/>
    <property type="evidence" value="ECO:0007669"/>
    <property type="project" value="UniProtKB-SubCell"/>
</dbReference>
<dbReference type="AlphaFoldDB" id="A0A0J7XJK4"/>
<dbReference type="GO" id="GO:0022857">
    <property type="term" value="F:transmembrane transporter activity"/>
    <property type="evidence" value="ECO:0007669"/>
    <property type="project" value="InterPro"/>
</dbReference>
<evidence type="ECO:0000256" key="6">
    <source>
        <dbReference type="SAM" id="Phobius"/>
    </source>
</evidence>
<evidence type="ECO:0000256" key="2">
    <source>
        <dbReference type="ARBA" id="ARBA00022448"/>
    </source>
</evidence>
<keyword evidence="4 6" id="KW-1133">Transmembrane helix</keyword>
<feature type="transmembrane region" description="Helical" evidence="6">
    <location>
        <begin position="292"/>
        <end position="309"/>
    </location>
</feature>
<comment type="subcellular location">
    <subcellularLocation>
        <location evidence="1">Membrane</location>
        <topology evidence="1">Multi-pass membrane protein</topology>
    </subcellularLocation>
</comment>
<feature type="domain" description="Major facilitator superfamily (MFS) profile" evidence="7">
    <location>
        <begin position="14"/>
        <end position="519"/>
    </location>
</feature>
<evidence type="ECO:0000256" key="5">
    <source>
        <dbReference type="ARBA" id="ARBA00023136"/>
    </source>
</evidence>
<feature type="transmembrane region" description="Helical" evidence="6">
    <location>
        <begin position="400"/>
        <end position="418"/>
    </location>
</feature>
<dbReference type="Proteomes" id="UP000052232">
    <property type="component" value="Unassembled WGS sequence"/>
</dbReference>
<feature type="transmembrane region" description="Helical" evidence="6">
    <location>
        <begin position="183"/>
        <end position="202"/>
    </location>
</feature>
<dbReference type="RefSeq" id="WP_066609198.1">
    <property type="nucleotide sequence ID" value="NZ_KQ130438.1"/>
</dbReference>
<dbReference type="InterPro" id="IPR011701">
    <property type="entry name" value="MFS"/>
</dbReference>
<dbReference type="STRING" id="1420583.V473_22640"/>
<feature type="transmembrane region" description="Helical" evidence="6">
    <location>
        <begin position="138"/>
        <end position="162"/>
    </location>
</feature>
<feature type="transmembrane region" description="Helical" evidence="6">
    <location>
        <begin position="51"/>
        <end position="69"/>
    </location>
</feature>
<sequence>MTIATPSRATAYYALALVAGTNLVSLLDRNILAILAPAIKADLKIGDAEMGLLYGTVFALFYALFSLPLGRLADGWIRTKLLAITIGFWSLATGGAALATGFFTLMLSRLCVGIGEAASQPAGTSLTYDYFPREKRGMVMAVMAAAIAIGLGGSLIIGGMAAQWWDARYAAGTAPLGLRGWQFAFAVAATPGFLIAFLMSRLPEPQRGVMDGIPTAHDPHPFRASLNVLGAVTPGFHWLSLARTRATTRDWTLNIGLLALIILAVLLAIHWSESFSPRPPLLLGGVAISPHVVQWSVIGFGAFVIANLLQNLKGRDPVAFALITRNPSLLLCIGAGALQSVINYGVMGFTPSFLMKGYGLSPADTGLQFGLLSAGLGVVGPLIAGPLSDRIGAHRLSRRVWVALFAMSLSPLLAFWVYHAPDAGDFYLRFTLYSLILTMWMPPLYAVLFEQVLPRMRGLTVSLYIVVSTIFGLGIGPYAVGMISDARGGDLGGAILSINWVAPPLVLILLALLWRVERDHASLLPRARAAGEQV</sequence>
<dbReference type="SUPFAM" id="SSF103473">
    <property type="entry name" value="MFS general substrate transporter"/>
    <property type="match status" value="1"/>
</dbReference>